<gene>
    <name evidence="1" type="ORF">APTSU1_000637700</name>
</gene>
<evidence type="ECO:0000313" key="1">
    <source>
        <dbReference type="EMBL" id="GAB1291147.1"/>
    </source>
</evidence>
<protein>
    <submittedName>
        <fullName evidence="1">N-glycosylase/DNA lyase</fullName>
    </submittedName>
</protein>
<proteinExistence type="predicted"/>
<dbReference type="SUPFAM" id="SSF48150">
    <property type="entry name" value="DNA-glycosylase"/>
    <property type="match status" value="1"/>
</dbReference>
<dbReference type="Proteomes" id="UP001623349">
    <property type="component" value="Unassembled WGS sequence"/>
</dbReference>
<dbReference type="PANTHER" id="PTHR10242:SF2">
    <property type="entry name" value="N-GLYCOSYLASE_DNA LYASE"/>
    <property type="match status" value="1"/>
</dbReference>
<keyword evidence="1" id="KW-0456">Lyase</keyword>
<name>A0ABQ0EVU7_APOSI</name>
<organism evidence="1 2">
    <name type="scientific">Apodemus speciosus</name>
    <name type="common">Large Japanese field mouse</name>
    <dbReference type="NCBI Taxonomy" id="105296"/>
    <lineage>
        <taxon>Eukaryota</taxon>
        <taxon>Metazoa</taxon>
        <taxon>Chordata</taxon>
        <taxon>Craniata</taxon>
        <taxon>Vertebrata</taxon>
        <taxon>Euteleostomi</taxon>
        <taxon>Mammalia</taxon>
        <taxon>Eutheria</taxon>
        <taxon>Euarchontoglires</taxon>
        <taxon>Glires</taxon>
        <taxon>Rodentia</taxon>
        <taxon>Myomorpha</taxon>
        <taxon>Muroidea</taxon>
        <taxon>Muridae</taxon>
        <taxon>Murinae</taxon>
        <taxon>Apodemus</taxon>
    </lineage>
</organism>
<dbReference type="PANTHER" id="PTHR10242">
    <property type="entry name" value="8-OXOGUANINE DNA GLYCOSYLASE"/>
    <property type="match status" value="1"/>
</dbReference>
<dbReference type="Gene3D" id="1.10.1670.10">
    <property type="entry name" value="Helix-hairpin-Helix base-excision DNA repair enzymes (C-terminal)"/>
    <property type="match status" value="1"/>
</dbReference>
<dbReference type="InterPro" id="IPR023170">
    <property type="entry name" value="HhH_base_excis_C"/>
</dbReference>
<dbReference type="InterPro" id="IPR011257">
    <property type="entry name" value="DNA_glycosylase"/>
</dbReference>
<accession>A0ABQ0EVU7</accession>
<comment type="caution">
    <text evidence="1">The sequence shown here is derived from an EMBL/GenBank/DDBJ whole genome shotgun (WGS) entry which is preliminary data.</text>
</comment>
<dbReference type="GO" id="GO:0016829">
    <property type="term" value="F:lyase activity"/>
    <property type="evidence" value="ECO:0007669"/>
    <property type="project" value="UniProtKB-KW"/>
</dbReference>
<evidence type="ECO:0000313" key="2">
    <source>
        <dbReference type="Proteomes" id="UP001623349"/>
    </source>
</evidence>
<keyword evidence="2" id="KW-1185">Reference proteome</keyword>
<dbReference type="InterPro" id="IPR052054">
    <property type="entry name" value="Oxidative_DNA_repair_enzyme"/>
</dbReference>
<dbReference type="EMBL" id="BAAFST010000006">
    <property type="protein sequence ID" value="GAB1291147.1"/>
    <property type="molecule type" value="Genomic_DNA"/>
</dbReference>
<reference evidence="1 2" key="1">
    <citation type="submission" date="2024-08" db="EMBL/GenBank/DDBJ databases">
        <title>The draft genome of Apodemus speciosus.</title>
        <authorList>
            <person name="Nabeshima K."/>
            <person name="Suzuki S."/>
            <person name="Onuma M."/>
        </authorList>
    </citation>
    <scope>NUCLEOTIDE SEQUENCE [LARGE SCALE GENOMIC DNA]</scope>
    <source>
        <strain evidence="1">IB14-021</strain>
    </source>
</reference>
<sequence length="81" mass="8932">MVVADCICLMALDKPQAVPVDVHVWQIAHRDYRWHPKTSQAKGLSPLANKELGDFFRSLWGPYAGWAQATPSVPSIGAVQC</sequence>